<proteinExistence type="predicted"/>
<feature type="region of interest" description="Disordered" evidence="1">
    <location>
        <begin position="97"/>
        <end position="118"/>
    </location>
</feature>
<dbReference type="EMBL" id="JAHUTI010095920">
    <property type="protein sequence ID" value="MED6262904.1"/>
    <property type="molecule type" value="Genomic_DNA"/>
</dbReference>
<evidence type="ECO:0000256" key="1">
    <source>
        <dbReference type="SAM" id="MobiDB-lite"/>
    </source>
</evidence>
<sequence length="118" mass="13405">MKSKDFLFLTNCSMQVFLSHPYADISSFTSVHMIHIAVHNLFWSHKVKVSHLGTKALHVCPHSAGDIMEKQTLQELAEQQGFEGLRGLLRTLVNKQRHEEQGAQQTDREECCGSLKQT</sequence>
<name>A0ABU7CM33_9TELE</name>
<keyword evidence="3" id="KW-1185">Reference proteome</keyword>
<reference evidence="2 3" key="1">
    <citation type="submission" date="2021-07" db="EMBL/GenBank/DDBJ databases">
        <authorList>
            <person name="Palmer J.M."/>
        </authorList>
    </citation>
    <scope>NUCLEOTIDE SEQUENCE [LARGE SCALE GENOMIC DNA]</scope>
    <source>
        <strain evidence="2 3">AT_MEX2019</strain>
        <tissue evidence="2">Muscle</tissue>
    </source>
</reference>
<evidence type="ECO:0000313" key="2">
    <source>
        <dbReference type="EMBL" id="MED6262904.1"/>
    </source>
</evidence>
<accession>A0ABU7CM33</accession>
<dbReference type="Proteomes" id="UP001345963">
    <property type="component" value="Unassembled WGS sequence"/>
</dbReference>
<feature type="compositionally biased region" description="Basic and acidic residues" evidence="1">
    <location>
        <begin position="97"/>
        <end position="111"/>
    </location>
</feature>
<comment type="caution">
    <text evidence="2">The sequence shown here is derived from an EMBL/GenBank/DDBJ whole genome shotgun (WGS) entry which is preliminary data.</text>
</comment>
<protein>
    <submittedName>
        <fullName evidence="2">Uncharacterized protein</fullName>
    </submittedName>
</protein>
<organism evidence="2 3">
    <name type="scientific">Ataeniobius toweri</name>
    <dbReference type="NCBI Taxonomy" id="208326"/>
    <lineage>
        <taxon>Eukaryota</taxon>
        <taxon>Metazoa</taxon>
        <taxon>Chordata</taxon>
        <taxon>Craniata</taxon>
        <taxon>Vertebrata</taxon>
        <taxon>Euteleostomi</taxon>
        <taxon>Actinopterygii</taxon>
        <taxon>Neopterygii</taxon>
        <taxon>Teleostei</taxon>
        <taxon>Neoteleostei</taxon>
        <taxon>Acanthomorphata</taxon>
        <taxon>Ovalentaria</taxon>
        <taxon>Atherinomorphae</taxon>
        <taxon>Cyprinodontiformes</taxon>
        <taxon>Goodeidae</taxon>
        <taxon>Ataeniobius</taxon>
    </lineage>
</organism>
<gene>
    <name evidence="2" type="ORF">ATANTOWER_029015</name>
</gene>
<evidence type="ECO:0000313" key="3">
    <source>
        <dbReference type="Proteomes" id="UP001345963"/>
    </source>
</evidence>